<feature type="transmembrane region" description="Helical" evidence="7">
    <location>
        <begin position="144"/>
        <end position="162"/>
    </location>
</feature>
<evidence type="ECO:0000259" key="9">
    <source>
        <dbReference type="Pfam" id="PF06750"/>
    </source>
</evidence>
<evidence type="ECO:0000259" key="8">
    <source>
        <dbReference type="Pfam" id="PF01478"/>
    </source>
</evidence>
<sequence>MTMIYATLMFIFGALMTSFYHVIAVRIPNQESIKGRSHCDACHHQLRWMDIIPIFGYLINKGKCHYCKSKIPICHLFIELLGGLIFMTSFLIYGFTLEFIIVIVMVTVFMVESISDIKYNIVIDRIWMIGLVPLVVIRIIENSFFTHLLSAAILFTLLYLTAFISQKITKKEALGGGDVKLFIFIGFLVTYQLGILTLFLASLLGLIYGMIKYRDKNNGIPLVPFIFIATIIVYFYGQDFVNWYFGLLGM</sequence>
<evidence type="ECO:0000256" key="5">
    <source>
        <dbReference type="ARBA" id="ARBA00022989"/>
    </source>
</evidence>
<feature type="domain" description="Prepilin type IV endopeptidase peptidase" evidence="8">
    <location>
        <begin position="104"/>
        <end position="209"/>
    </location>
</feature>
<comment type="caution">
    <text evidence="10">The sequence shown here is derived from an EMBL/GenBank/DDBJ whole genome shotgun (WGS) entry which is preliminary data.</text>
</comment>
<evidence type="ECO:0000256" key="7">
    <source>
        <dbReference type="SAM" id="Phobius"/>
    </source>
</evidence>
<evidence type="ECO:0000256" key="4">
    <source>
        <dbReference type="ARBA" id="ARBA00022692"/>
    </source>
</evidence>
<dbReference type="PANTHER" id="PTHR30487:SF0">
    <property type="entry name" value="PREPILIN LEADER PEPTIDASE_N-METHYLTRANSFERASE-RELATED"/>
    <property type="match status" value="1"/>
</dbReference>
<feature type="transmembrane region" description="Helical" evidence="7">
    <location>
        <begin position="219"/>
        <end position="237"/>
    </location>
</feature>
<keyword evidence="4 7" id="KW-0812">Transmembrane</keyword>
<keyword evidence="5 7" id="KW-1133">Transmembrane helix</keyword>
<dbReference type="PANTHER" id="PTHR30487">
    <property type="entry name" value="TYPE 4 PREPILIN-LIKE PROTEINS LEADER PEPTIDE-PROCESSING ENZYME"/>
    <property type="match status" value="1"/>
</dbReference>
<dbReference type="RefSeq" id="WP_282839011.1">
    <property type="nucleotide sequence ID" value="NZ_JASCXW010000007.1"/>
</dbReference>
<dbReference type="GO" id="GO:0006465">
    <property type="term" value="P:signal peptide processing"/>
    <property type="evidence" value="ECO:0007669"/>
    <property type="project" value="TreeGrafter"/>
</dbReference>
<proteinExistence type="inferred from homology"/>
<evidence type="ECO:0000313" key="11">
    <source>
        <dbReference type="Proteomes" id="UP001431532"/>
    </source>
</evidence>
<organism evidence="10 11">
    <name type="scientific">Peloplasma aerotolerans</name>
    <dbReference type="NCBI Taxonomy" id="3044389"/>
    <lineage>
        <taxon>Bacteria</taxon>
        <taxon>Bacillati</taxon>
        <taxon>Mycoplasmatota</taxon>
        <taxon>Mollicutes</taxon>
        <taxon>Acholeplasmatales</taxon>
        <taxon>Acholeplasmataceae</taxon>
        <taxon>Peloplasma</taxon>
    </lineage>
</organism>
<dbReference type="Gene3D" id="1.20.120.1220">
    <property type="match status" value="1"/>
</dbReference>
<dbReference type="GO" id="GO:0005886">
    <property type="term" value="C:plasma membrane"/>
    <property type="evidence" value="ECO:0007669"/>
    <property type="project" value="UniProtKB-SubCell"/>
</dbReference>
<keyword evidence="3" id="KW-1003">Cell membrane</keyword>
<keyword evidence="6 7" id="KW-0472">Membrane</keyword>
<accession>A0AAW6U3Z9</accession>
<name>A0AAW6U3Z9_9MOLU</name>
<dbReference type="Pfam" id="PF01478">
    <property type="entry name" value="Peptidase_A24"/>
    <property type="match status" value="1"/>
</dbReference>
<feature type="domain" description="Prepilin peptidase A24 N-terminal" evidence="9">
    <location>
        <begin position="11"/>
        <end position="91"/>
    </location>
</feature>
<gene>
    <name evidence="10" type="ORF">QJ521_03360</name>
</gene>
<comment type="similarity">
    <text evidence="2">Belongs to the peptidase A24 family.</text>
</comment>
<dbReference type="Pfam" id="PF06750">
    <property type="entry name" value="A24_N_bact"/>
    <property type="match status" value="1"/>
</dbReference>
<dbReference type="InterPro" id="IPR010627">
    <property type="entry name" value="Prepilin_pept_A24_N"/>
</dbReference>
<evidence type="ECO:0000256" key="2">
    <source>
        <dbReference type="ARBA" id="ARBA00005801"/>
    </source>
</evidence>
<dbReference type="GO" id="GO:0004190">
    <property type="term" value="F:aspartic-type endopeptidase activity"/>
    <property type="evidence" value="ECO:0007669"/>
    <property type="project" value="InterPro"/>
</dbReference>
<reference evidence="10" key="1">
    <citation type="submission" date="2023-05" db="EMBL/GenBank/DDBJ databases">
        <title>Mariniplasma microaerophilum sp. nov., a novel anaerobic mollicute isolated from terrestrial mud volcano, Taman Peninsula, Russia.</title>
        <authorList>
            <person name="Khomyakova M.A."/>
            <person name="Merkel A.Y."/>
            <person name="Slobodkin A.I."/>
        </authorList>
    </citation>
    <scope>NUCLEOTIDE SEQUENCE</scope>
    <source>
        <strain evidence="10">M4Ah</strain>
    </source>
</reference>
<dbReference type="InterPro" id="IPR050882">
    <property type="entry name" value="Prepilin_peptidase/N-MTase"/>
</dbReference>
<evidence type="ECO:0000256" key="6">
    <source>
        <dbReference type="ARBA" id="ARBA00023136"/>
    </source>
</evidence>
<comment type="subcellular location">
    <subcellularLocation>
        <location evidence="1">Cell membrane</location>
        <topology evidence="1">Multi-pass membrane protein</topology>
    </subcellularLocation>
</comment>
<dbReference type="Proteomes" id="UP001431532">
    <property type="component" value="Unassembled WGS sequence"/>
</dbReference>
<feature type="transmembrane region" description="Helical" evidence="7">
    <location>
        <begin position="117"/>
        <end position="137"/>
    </location>
</feature>
<evidence type="ECO:0000256" key="1">
    <source>
        <dbReference type="ARBA" id="ARBA00004651"/>
    </source>
</evidence>
<evidence type="ECO:0000313" key="10">
    <source>
        <dbReference type="EMBL" id="MDI6452595.1"/>
    </source>
</evidence>
<evidence type="ECO:0000256" key="3">
    <source>
        <dbReference type="ARBA" id="ARBA00022475"/>
    </source>
</evidence>
<dbReference type="InterPro" id="IPR000045">
    <property type="entry name" value="Prepilin_IV_endopep_pep"/>
</dbReference>
<feature type="transmembrane region" description="Helical" evidence="7">
    <location>
        <begin position="182"/>
        <end position="207"/>
    </location>
</feature>
<protein>
    <submittedName>
        <fullName evidence="10">Prepilin peptidase</fullName>
    </submittedName>
</protein>
<feature type="transmembrane region" description="Helical" evidence="7">
    <location>
        <begin position="6"/>
        <end position="27"/>
    </location>
</feature>
<feature type="transmembrane region" description="Helical" evidence="7">
    <location>
        <begin position="90"/>
        <end position="111"/>
    </location>
</feature>
<dbReference type="AlphaFoldDB" id="A0AAW6U3Z9"/>
<dbReference type="EMBL" id="JASCXW010000007">
    <property type="protein sequence ID" value="MDI6452595.1"/>
    <property type="molecule type" value="Genomic_DNA"/>
</dbReference>
<keyword evidence="11" id="KW-1185">Reference proteome</keyword>